<reference evidence="1" key="1">
    <citation type="submission" date="2023-03" db="UniProtKB">
        <authorList>
            <consortium name="EnsemblPlants"/>
        </authorList>
    </citation>
    <scope>IDENTIFICATION</scope>
</reference>
<dbReference type="Gramene" id="MELO3C008181.2.1">
    <property type="protein sequence ID" value="MELO3C008181.2.1"/>
    <property type="gene ID" value="MELO3C008181.2"/>
</dbReference>
<name>A0A9I9CTM4_CUCME</name>
<evidence type="ECO:0000313" key="1">
    <source>
        <dbReference type="EnsemblPlants" id="MELO3C008181.2.1"/>
    </source>
</evidence>
<dbReference type="EnsemblPlants" id="MELO3C008181.2.1">
    <property type="protein sequence ID" value="MELO3C008181.2.1"/>
    <property type="gene ID" value="MELO3C008181.2"/>
</dbReference>
<dbReference type="AlphaFoldDB" id="A0A9I9CTM4"/>
<protein>
    <submittedName>
        <fullName evidence="1">Uncharacterized protein</fullName>
    </submittedName>
</protein>
<sequence>MYEVVISDAWPKNVPDGRLCDAYEVVIRQEEHLQRRLIELVVDIASRRQRLEQIDRKWDDELVANWKQKRLWKCVISCGDGEN</sequence>
<accession>A0A9I9CTM4</accession>
<proteinExistence type="predicted"/>
<organism evidence="1">
    <name type="scientific">Cucumis melo</name>
    <name type="common">Muskmelon</name>
    <dbReference type="NCBI Taxonomy" id="3656"/>
    <lineage>
        <taxon>Eukaryota</taxon>
        <taxon>Viridiplantae</taxon>
        <taxon>Streptophyta</taxon>
        <taxon>Embryophyta</taxon>
        <taxon>Tracheophyta</taxon>
        <taxon>Spermatophyta</taxon>
        <taxon>Magnoliopsida</taxon>
        <taxon>eudicotyledons</taxon>
        <taxon>Gunneridae</taxon>
        <taxon>Pentapetalae</taxon>
        <taxon>rosids</taxon>
        <taxon>fabids</taxon>
        <taxon>Cucurbitales</taxon>
        <taxon>Cucurbitaceae</taxon>
        <taxon>Benincaseae</taxon>
        <taxon>Cucumis</taxon>
    </lineage>
</organism>